<evidence type="ECO:0000313" key="2">
    <source>
        <dbReference type="Proteomes" id="UP001143910"/>
    </source>
</evidence>
<organism evidence="1 2">
    <name type="scientific">Zarea fungicola</name>
    <dbReference type="NCBI Taxonomy" id="93591"/>
    <lineage>
        <taxon>Eukaryota</taxon>
        <taxon>Fungi</taxon>
        <taxon>Dikarya</taxon>
        <taxon>Ascomycota</taxon>
        <taxon>Pezizomycotina</taxon>
        <taxon>Sordariomycetes</taxon>
        <taxon>Hypocreomycetidae</taxon>
        <taxon>Hypocreales</taxon>
        <taxon>Cordycipitaceae</taxon>
        <taxon>Zarea</taxon>
    </lineage>
</organism>
<accession>A0ACC1NQK8</accession>
<name>A0ACC1NQK8_9HYPO</name>
<sequence length="373" mass="41003">MLWLGPSLLLSLFCTFISAEVPTANVLGDKLDDSRLLYPRVRIGDPGDGGSRDPLEIDGLFELMPSCKDRKNELDDLLKEIRVLHTLLADAFLIAQNWDYDTEIGRSIKTNIDRVSQFLAGGGLRGSGGVVPKLFCSENDFQNQDPSAVLKDKNGKEVVASTDPKTGEIKYVTVEDAFPIVEFGNWFAHWVPALNAYEFANRDDLCKEGETAARVSRKSPPHGTEKTISKLQLGQTGRSALLCPRAFVADPKKTHGFPSLAGAVTNYPTAGSEVPEHALERLLPISATLYHELYHLTDNGDTNDMNYHVDPIVEAVRGKRATDASRLKNAWNPETYAYAAMSLYIHDNAPAGVEPVIYVANFPKNVAMLATNK</sequence>
<dbReference type="EMBL" id="JANJQO010000146">
    <property type="protein sequence ID" value="KAJ2981199.1"/>
    <property type="molecule type" value="Genomic_DNA"/>
</dbReference>
<gene>
    <name evidence="1" type="ORF">NQ176_g2179</name>
</gene>
<comment type="caution">
    <text evidence="1">The sequence shown here is derived from an EMBL/GenBank/DDBJ whole genome shotgun (WGS) entry which is preliminary data.</text>
</comment>
<evidence type="ECO:0000313" key="1">
    <source>
        <dbReference type="EMBL" id="KAJ2981199.1"/>
    </source>
</evidence>
<protein>
    <submittedName>
        <fullName evidence="1">Uncharacterized protein</fullName>
    </submittedName>
</protein>
<reference evidence="1" key="1">
    <citation type="submission" date="2022-08" db="EMBL/GenBank/DDBJ databases">
        <title>Genome Sequence of Lecanicillium fungicola.</title>
        <authorList>
            <person name="Buettner E."/>
        </authorList>
    </citation>
    <scope>NUCLEOTIDE SEQUENCE</scope>
    <source>
        <strain evidence="1">Babe33</strain>
    </source>
</reference>
<keyword evidence="2" id="KW-1185">Reference proteome</keyword>
<proteinExistence type="predicted"/>
<dbReference type="Proteomes" id="UP001143910">
    <property type="component" value="Unassembled WGS sequence"/>
</dbReference>